<keyword evidence="4" id="KW-1185">Reference proteome</keyword>
<feature type="transmembrane region" description="Helical" evidence="1">
    <location>
        <begin position="401"/>
        <end position="423"/>
    </location>
</feature>
<keyword evidence="1" id="KW-0472">Membrane</keyword>
<gene>
    <name evidence="3" type="ORF">SG35_018455</name>
</gene>
<evidence type="ECO:0000313" key="4">
    <source>
        <dbReference type="Proteomes" id="UP000032568"/>
    </source>
</evidence>
<keyword evidence="1" id="KW-1133">Transmembrane helix</keyword>
<reference evidence="3 4" key="2">
    <citation type="journal article" date="2022" name="Mar. Drugs">
        <title>Bioassay-Guided Fractionation Leads to the Detection of Cholic Acid Generated by the Rare Thalassomonas sp.</title>
        <authorList>
            <person name="Pheiffer F."/>
            <person name="Schneider Y.K."/>
            <person name="Hansen E.H."/>
            <person name="Andersen J.H."/>
            <person name="Isaksson J."/>
            <person name="Busche T."/>
            <person name="R C."/>
            <person name="Kalinowski J."/>
            <person name="Zyl L.V."/>
            <person name="Trindade M."/>
        </authorList>
    </citation>
    <scope>NUCLEOTIDE SEQUENCE [LARGE SCALE GENOMIC DNA]</scope>
    <source>
        <strain evidence="3 4">A5K-106</strain>
    </source>
</reference>
<keyword evidence="1" id="KW-0812">Transmembrane</keyword>
<feature type="chain" id="PRO_5041958849" evidence="2">
    <location>
        <begin position="23"/>
        <end position="438"/>
    </location>
</feature>
<dbReference type="AlphaFoldDB" id="A0AAE9YKZ9"/>
<dbReference type="Proteomes" id="UP000032568">
    <property type="component" value="Chromosome"/>
</dbReference>
<feature type="signal peptide" evidence="2">
    <location>
        <begin position="1"/>
        <end position="22"/>
    </location>
</feature>
<name>A0AAE9YKZ9_9GAMM</name>
<proteinExistence type="predicted"/>
<evidence type="ECO:0000256" key="1">
    <source>
        <dbReference type="SAM" id="Phobius"/>
    </source>
</evidence>
<dbReference type="InterPro" id="IPR020010">
    <property type="entry name" value="CHP03503"/>
</dbReference>
<evidence type="ECO:0000313" key="3">
    <source>
        <dbReference type="EMBL" id="WDD97305.1"/>
    </source>
</evidence>
<accession>A0AAE9YKZ9</accession>
<keyword evidence="2" id="KW-0732">Signal</keyword>
<dbReference type="KEGG" id="tact:SG35_018455"/>
<dbReference type="RefSeq" id="WP_053043133.1">
    <property type="nucleotide sequence ID" value="NZ_CP059735.1"/>
</dbReference>
<sequence length="438" mass="50243">MAGLYRGLLLTALSALSWVSGAQELPHEIEYYQSNDKTNQISYFDNRFRIDAQIEEVTMIFYRAHGSQPIILVRPDGSKLKINNLPEDKVEWYDDSTYDMIKIKKPMPGPWQAIGNILPKSKIMVLSEVKIEVESLPEILLAGETLKVTGKLFNGDRAIDIPGFRDVIHLDVDFYSTNNSAYDNFGAEPIKLTTFRDDGRDLDEYAGDNLFTGEFVLNFAPGEWQPIYVIKLPMATRELRQNPVILHPTPVTIKVDTTNEEEQFHQVHFVIDDEFVDPDSLIFQGNFVFPDRQVEAFSIMEGSGGERIKELAFTEPGIYRVKVRAFGRTQNGREFRLVIPEFAFNVEPKADDINFTVDEDGQTKKLSEEEVAKQLAEQLAFEQEQERIRKEEEEAKRQEEMITIVVVGNIVILFIALAIFFTLQWRKKKSAEAEEQQE</sequence>
<reference evidence="3 4" key="1">
    <citation type="journal article" date="2015" name="Genome Announc.">
        <title>Draft Genome Sequences of Marine Isolates of Thalassomonas viridans and Thalassomonas actiniarum.</title>
        <authorList>
            <person name="Olonade I."/>
            <person name="van Zyl L.J."/>
            <person name="Trindade M."/>
        </authorList>
    </citation>
    <scope>NUCLEOTIDE SEQUENCE [LARGE SCALE GENOMIC DNA]</scope>
    <source>
        <strain evidence="3 4">A5K-106</strain>
    </source>
</reference>
<dbReference type="EMBL" id="CP059735">
    <property type="protein sequence ID" value="WDD97305.1"/>
    <property type="molecule type" value="Genomic_DNA"/>
</dbReference>
<dbReference type="NCBIfam" id="TIGR03503">
    <property type="entry name" value="TIGR03503 family protein"/>
    <property type="match status" value="1"/>
</dbReference>
<evidence type="ECO:0000256" key="2">
    <source>
        <dbReference type="SAM" id="SignalP"/>
    </source>
</evidence>
<organism evidence="3 4">
    <name type="scientific">Thalassomonas actiniarum</name>
    <dbReference type="NCBI Taxonomy" id="485447"/>
    <lineage>
        <taxon>Bacteria</taxon>
        <taxon>Pseudomonadati</taxon>
        <taxon>Pseudomonadota</taxon>
        <taxon>Gammaproteobacteria</taxon>
        <taxon>Alteromonadales</taxon>
        <taxon>Colwelliaceae</taxon>
        <taxon>Thalassomonas</taxon>
    </lineage>
</organism>
<protein>
    <submittedName>
        <fullName evidence="3">TIGR03503 family protein</fullName>
    </submittedName>
</protein>